<dbReference type="PROSITE" id="PS51257">
    <property type="entry name" value="PROKAR_LIPOPROTEIN"/>
    <property type="match status" value="1"/>
</dbReference>
<proteinExistence type="predicted"/>
<comment type="caution">
    <text evidence="2">The sequence shown here is derived from an EMBL/GenBank/DDBJ whole genome shotgun (WGS) entry which is preliminary data.</text>
</comment>
<evidence type="ECO:0000256" key="1">
    <source>
        <dbReference type="SAM" id="SignalP"/>
    </source>
</evidence>
<organism evidence="2 3">
    <name type="scientific">Microbacterium pumilum</name>
    <dbReference type="NCBI Taxonomy" id="344165"/>
    <lineage>
        <taxon>Bacteria</taxon>
        <taxon>Bacillati</taxon>
        <taxon>Actinomycetota</taxon>
        <taxon>Actinomycetes</taxon>
        <taxon>Micrococcales</taxon>
        <taxon>Microbacteriaceae</taxon>
        <taxon>Microbacterium</taxon>
    </lineage>
</organism>
<reference evidence="2 3" key="1">
    <citation type="journal article" date="2019" name="Int. J. Syst. Evol. Microbiol.">
        <title>The Global Catalogue of Microorganisms (GCM) 10K type strain sequencing project: providing services to taxonomists for standard genome sequencing and annotation.</title>
        <authorList>
            <consortium name="The Broad Institute Genomics Platform"/>
            <consortium name="The Broad Institute Genome Sequencing Center for Infectious Disease"/>
            <person name="Wu L."/>
            <person name="Ma J."/>
        </authorList>
    </citation>
    <scope>NUCLEOTIDE SEQUENCE [LARGE SCALE GENOMIC DNA]</scope>
    <source>
        <strain evidence="2 3">JCM 14902</strain>
    </source>
</reference>
<gene>
    <name evidence="2" type="ORF">GCM10009777_03360</name>
</gene>
<accession>A0ABN2RSP0</accession>
<protein>
    <recommendedName>
        <fullName evidence="4">Lipoprotein</fullName>
    </recommendedName>
</protein>
<feature type="chain" id="PRO_5045553369" description="Lipoprotein" evidence="1">
    <location>
        <begin position="25"/>
        <end position="271"/>
    </location>
</feature>
<dbReference type="Proteomes" id="UP001500326">
    <property type="component" value="Unassembled WGS sequence"/>
</dbReference>
<evidence type="ECO:0008006" key="4">
    <source>
        <dbReference type="Google" id="ProtNLM"/>
    </source>
</evidence>
<keyword evidence="1" id="KW-0732">Signal</keyword>
<evidence type="ECO:0000313" key="2">
    <source>
        <dbReference type="EMBL" id="GAA1974243.1"/>
    </source>
</evidence>
<evidence type="ECO:0000313" key="3">
    <source>
        <dbReference type="Proteomes" id="UP001500326"/>
    </source>
</evidence>
<keyword evidence="3" id="KW-1185">Reference proteome</keyword>
<sequence>MIMWNPRTGLLTIGGLVACAAAVAGCAATSDPSTASAAHRSTDLPVGNDPVELAAAEFTTTIDNPYWPMEPGTRWTYREVEGGDELKVVVVVTSATREIANGITARVVRDTVFRGDEIIEDTFDWYAQDAAGAIWYLGEETAEFENGKVTSRAGSFEAGVDGALPGIAVPGDPEAGMQYRQEYLAGEAEDNGEVFSTHAMADTPLGHYTDVLLTWDTISLEPDVAELKFYAPGVGPVLALGVAGGPGAREELIAIDTVPAGTGTQPLGQPG</sequence>
<dbReference type="EMBL" id="BAAAOH010000001">
    <property type="protein sequence ID" value="GAA1974243.1"/>
    <property type="molecule type" value="Genomic_DNA"/>
</dbReference>
<name>A0ABN2RSP0_9MICO</name>
<feature type="signal peptide" evidence="1">
    <location>
        <begin position="1"/>
        <end position="24"/>
    </location>
</feature>